<dbReference type="InterPro" id="IPR036397">
    <property type="entry name" value="RNaseH_sf"/>
</dbReference>
<keyword evidence="2" id="KW-0378">Hydrolase</keyword>
<name>A0A067QKQ5_ZOONE</name>
<dbReference type="InterPro" id="IPR047201">
    <property type="entry name" value="ERI-1_3'hExo-like"/>
</dbReference>
<dbReference type="GO" id="GO:0000175">
    <property type="term" value="F:3'-5'-RNA exonuclease activity"/>
    <property type="evidence" value="ECO:0007669"/>
    <property type="project" value="InterPro"/>
</dbReference>
<dbReference type="InterPro" id="IPR013520">
    <property type="entry name" value="Ribonucl_H"/>
</dbReference>
<evidence type="ECO:0000256" key="3">
    <source>
        <dbReference type="ARBA" id="ARBA00022839"/>
    </source>
</evidence>
<dbReference type="Gene3D" id="3.30.420.10">
    <property type="entry name" value="Ribonuclease H-like superfamily/Ribonuclease H"/>
    <property type="match status" value="1"/>
</dbReference>
<dbReference type="eggNOG" id="KOG0542">
    <property type="taxonomic scope" value="Eukaryota"/>
</dbReference>
<dbReference type="Pfam" id="PF00929">
    <property type="entry name" value="RNase_T"/>
    <property type="match status" value="1"/>
</dbReference>
<keyword evidence="6" id="KW-1185">Reference proteome</keyword>
<dbReference type="InterPro" id="IPR012337">
    <property type="entry name" value="RNaseH-like_sf"/>
</dbReference>
<dbReference type="FunCoup" id="A0A067QKQ5">
    <property type="interactions" value="1536"/>
</dbReference>
<dbReference type="GO" id="GO:0003676">
    <property type="term" value="F:nucleic acid binding"/>
    <property type="evidence" value="ECO:0007669"/>
    <property type="project" value="InterPro"/>
</dbReference>
<dbReference type="EMBL" id="KK853239">
    <property type="protein sequence ID" value="KDR09494.1"/>
    <property type="molecule type" value="Genomic_DNA"/>
</dbReference>
<gene>
    <name evidence="5" type="ORF">L798_00834</name>
</gene>
<dbReference type="PANTHER" id="PTHR23044">
    <property type="entry name" value="3'-5' EXONUCLEASE ERI1-RELATED"/>
    <property type="match status" value="1"/>
</dbReference>
<evidence type="ECO:0000313" key="5">
    <source>
        <dbReference type="EMBL" id="KDR09494.1"/>
    </source>
</evidence>
<dbReference type="STRING" id="136037.A0A067QKQ5"/>
<accession>A0A067QKQ5</accession>
<dbReference type="Proteomes" id="UP000027135">
    <property type="component" value="Unassembled WGS sequence"/>
</dbReference>
<evidence type="ECO:0000256" key="2">
    <source>
        <dbReference type="ARBA" id="ARBA00022801"/>
    </source>
</evidence>
<protein>
    <submittedName>
        <fullName evidence="5">Exonuclease domain-containing protein 1</fullName>
    </submittedName>
</protein>
<reference evidence="5 6" key="1">
    <citation type="journal article" date="2014" name="Nat. Commun.">
        <title>Molecular traces of alternative social organization in a termite genome.</title>
        <authorList>
            <person name="Terrapon N."/>
            <person name="Li C."/>
            <person name="Robertson H.M."/>
            <person name="Ji L."/>
            <person name="Meng X."/>
            <person name="Booth W."/>
            <person name="Chen Z."/>
            <person name="Childers C.P."/>
            <person name="Glastad K.M."/>
            <person name="Gokhale K."/>
            <person name="Gowin J."/>
            <person name="Gronenberg W."/>
            <person name="Hermansen R.A."/>
            <person name="Hu H."/>
            <person name="Hunt B.G."/>
            <person name="Huylmans A.K."/>
            <person name="Khalil S.M."/>
            <person name="Mitchell R.D."/>
            <person name="Munoz-Torres M.C."/>
            <person name="Mustard J.A."/>
            <person name="Pan H."/>
            <person name="Reese J.T."/>
            <person name="Scharf M.E."/>
            <person name="Sun F."/>
            <person name="Vogel H."/>
            <person name="Xiao J."/>
            <person name="Yang W."/>
            <person name="Yang Z."/>
            <person name="Yang Z."/>
            <person name="Zhou J."/>
            <person name="Zhu J."/>
            <person name="Brent C.S."/>
            <person name="Elsik C.G."/>
            <person name="Goodisman M.A."/>
            <person name="Liberles D.A."/>
            <person name="Roe R.M."/>
            <person name="Vargo E.L."/>
            <person name="Vilcinskas A."/>
            <person name="Wang J."/>
            <person name="Bornberg-Bauer E."/>
            <person name="Korb J."/>
            <person name="Zhang G."/>
            <person name="Liebig J."/>
        </authorList>
    </citation>
    <scope>NUCLEOTIDE SEQUENCE [LARGE SCALE GENOMIC DNA]</scope>
    <source>
        <tissue evidence="5">Whole organism</tissue>
    </source>
</reference>
<dbReference type="InterPro" id="IPR051274">
    <property type="entry name" value="3-5_Exoribonuclease"/>
</dbReference>
<evidence type="ECO:0000259" key="4">
    <source>
        <dbReference type="SMART" id="SM00479"/>
    </source>
</evidence>
<proteinExistence type="predicted"/>
<dbReference type="CDD" id="cd06133">
    <property type="entry name" value="ERI-1_3'hExo_like"/>
    <property type="match status" value="1"/>
</dbReference>
<dbReference type="OMA" id="CRELTHI"/>
<dbReference type="OrthoDB" id="448399at2759"/>
<evidence type="ECO:0000256" key="1">
    <source>
        <dbReference type="ARBA" id="ARBA00022722"/>
    </source>
</evidence>
<sequence length="263" mass="30481">MNSGSVQFSLTKKLARELDLMETVYVNRSRNAKHLTLQSFQFLIVIDFESTCWDNNRDGKQPEIIEFPAVLLNVRTGIIEEEFQQYVLPVENPILSDFCVKLTGIKQDDVENGMPLHTCLSLFCSWIKEISKKRKLVFHTNQKNSDADARNICTFVTWSDWDLSVCLHNECRRKQLCKPKFLCQWIDLRATYRKFYKRRPQGLRGALSELGLQFEGQEHSGLCDAYNTAHLAWRMVQDGAILKITKVLQTNKQASWTPSKVDK</sequence>
<dbReference type="SMART" id="SM00479">
    <property type="entry name" value="EXOIII"/>
    <property type="match status" value="1"/>
</dbReference>
<dbReference type="PANTHER" id="PTHR23044:SF61">
    <property type="entry name" value="3'-5' EXORIBONUCLEASE 1-RELATED"/>
    <property type="match status" value="1"/>
</dbReference>
<keyword evidence="1" id="KW-0540">Nuclease</keyword>
<evidence type="ECO:0000313" key="6">
    <source>
        <dbReference type="Proteomes" id="UP000027135"/>
    </source>
</evidence>
<dbReference type="AlphaFoldDB" id="A0A067QKQ5"/>
<keyword evidence="3 5" id="KW-0269">Exonuclease</keyword>
<dbReference type="SUPFAM" id="SSF53098">
    <property type="entry name" value="Ribonuclease H-like"/>
    <property type="match status" value="1"/>
</dbReference>
<organism evidence="5 6">
    <name type="scientific">Zootermopsis nevadensis</name>
    <name type="common">Dampwood termite</name>
    <dbReference type="NCBI Taxonomy" id="136037"/>
    <lineage>
        <taxon>Eukaryota</taxon>
        <taxon>Metazoa</taxon>
        <taxon>Ecdysozoa</taxon>
        <taxon>Arthropoda</taxon>
        <taxon>Hexapoda</taxon>
        <taxon>Insecta</taxon>
        <taxon>Pterygota</taxon>
        <taxon>Neoptera</taxon>
        <taxon>Polyneoptera</taxon>
        <taxon>Dictyoptera</taxon>
        <taxon>Blattodea</taxon>
        <taxon>Blattoidea</taxon>
        <taxon>Termitoidae</taxon>
        <taxon>Termopsidae</taxon>
        <taxon>Zootermopsis</taxon>
    </lineage>
</organism>
<dbReference type="InParanoid" id="A0A067QKQ5"/>
<feature type="domain" description="Exonuclease" evidence="4">
    <location>
        <begin position="42"/>
        <end position="241"/>
    </location>
</feature>